<dbReference type="InterPro" id="IPR040203">
    <property type="entry name" value="Sld2"/>
</dbReference>
<keyword evidence="11" id="KW-1185">Reference proteome</keyword>
<reference evidence="10 11" key="1">
    <citation type="journal article" date="2024" name="Commun. Biol.">
        <title>Comparative genomic analysis of thermophilic fungi reveals convergent evolutionary adaptations and gene losses.</title>
        <authorList>
            <person name="Steindorff A.S."/>
            <person name="Aguilar-Pontes M.V."/>
            <person name="Robinson A.J."/>
            <person name="Andreopoulos B."/>
            <person name="LaButti K."/>
            <person name="Kuo A."/>
            <person name="Mondo S."/>
            <person name="Riley R."/>
            <person name="Otillar R."/>
            <person name="Haridas S."/>
            <person name="Lipzen A."/>
            <person name="Grimwood J."/>
            <person name="Schmutz J."/>
            <person name="Clum A."/>
            <person name="Reid I.D."/>
            <person name="Moisan M.C."/>
            <person name="Butler G."/>
            <person name="Nguyen T.T.M."/>
            <person name="Dewar K."/>
            <person name="Conant G."/>
            <person name="Drula E."/>
            <person name="Henrissat B."/>
            <person name="Hansel C."/>
            <person name="Singer S."/>
            <person name="Hutchinson M.I."/>
            <person name="de Vries R.P."/>
            <person name="Natvig D.O."/>
            <person name="Powell A.J."/>
            <person name="Tsang A."/>
            <person name="Grigoriev I.V."/>
        </authorList>
    </citation>
    <scope>NUCLEOTIDE SEQUENCE [LARGE SCALE GENOMIC DNA]</scope>
    <source>
        <strain evidence="10 11">CBS 620.91</strain>
    </source>
</reference>
<dbReference type="InterPro" id="IPR021110">
    <property type="entry name" value="DNA_rep_checkpnt_protein"/>
</dbReference>
<evidence type="ECO:0000256" key="8">
    <source>
        <dbReference type="RuleBase" id="RU367067"/>
    </source>
</evidence>
<feature type="compositionally biased region" description="Low complexity" evidence="9">
    <location>
        <begin position="96"/>
        <end position="110"/>
    </location>
</feature>
<feature type="compositionally biased region" description="Pro residues" evidence="9">
    <location>
        <begin position="47"/>
        <end position="59"/>
    </location>
</feature>
<feature type="region of interest" description="Disordered" evidence="9">
    <location>
        <begin position="45"/>
        <end position="144"/>
    </location>
</feature>
<keyword evidence="6 8" id="KW-0131">Cell cycle</keyword>
<evidence type="ECO:0000256" key="5">
    <source>
        <dbReference type="ARBA" id="ARBA00023242"/>
    </source>
</evidence>
<comment type="subcellular location">
    <subcellularLocation>
        <location evidence="1 8">Nucleus</location>
    </subcellularLocation>
</comment>
<evidence type="ECO:0000256" key="6">
    <source>
        <dbReference type="ARBA" id="ARBA00023306"/>
    </source>
</evidence>
<evidence type="ECO:0000313" key="11">
    <source>
        <dbReference type="Proteomes" id="UP001583172"/>
    </source>
</evidence>
<dbReference type="Proteomes" id="UP001583172">
    <property type="component" value="Unassembled WGS sequence"/>
</dbReference>
<comment type="function">
    <text evidence="7 8">Has a role in the initiation of DNA replication. Required at S-phase checkpoint.</text>
</comment>
<dbReference type="EMBL" id="JAZGSY010000013">
    <property type="protein sequence ID" value="KAL1843577.1"/>
    <property type="molecule type" value="Genomic_DNA"/>
</dbReference>
<feature type="compositionally biased region" description="Polar residues" evidence="9">
    <location>
        <begin position="228"/>
        <end position="241"/>
    </location>
</feature>
<organism evidence="10 11">
    <name type="scientific">Humicola insolens</name>
    <name type="common">Soft-rot fungus</name>
    <dbReference type="NCBI Taxonomy" id="85995"/>
    <lineage>
        <taxon>Eukaryota</taxon>
        <taxon>Fungi</taxon>
        <taxon>Dikarya</taxon>
        <taxon>Ascomycota</taxon>
        <taxon>Pezizomycotina</taxon>
        <taxon>Sordariomycetes</taxon>
        <taxon>Sordariomycetidae</taxon>
        <taxon>Sordariales</taxon>
        <taxon>Chaetomiaceae</taxon>
        <taxon>Mycothermus</taxon>
    </lineage>
</organism>
<feature type="region of interest" description="Disordered" evidence="9">
    <location>
        <begin position="556"/>
        <end position="576"/>
    </location>
</feature>
<evidence type="ECO:0000313" key="10">
    <source>
        <dbReference type="EMBL" id="KAL1843577.1"/>
    </source>
</evidence>
<feature type="compositionally biased region" description="Basic residues" evidence="9">
    <location>
        <begin position="417"/>
        <end position="440"/>
    </location>
</feature>
<evidence type="ECO:0000256" key="1">
    <source>
        <dbReference type="ARBA" id="ARBA00004123"/>
    </source>
</evidence>
<evidence type="ECO:0000256" key="9">
    <source>
        <dbReference type="SAM" id="MobiDB-lite"/>
    </source>
</evidence>
<keyword evidence="4 8" id="KW-0235">DNA replication</keyword>
<feature type="compositionally biased region" description="Polar residues" evidence="9">
    <location>
        <begin position="461"/>
        <end position="471"/>
    </location>
</feature>
<dbReference type="Pfam" id="PF11719">
    <property type="entry name" value="Drc1-Sld2"/>
    <property type="match status" value="1"/>
</dbReference>
<feature type="region of interest" description="Disordered" evidence="9">
    <location>
        <begin position="220"/>
        <end position="290"/>
    </location>
</feature>
<dbReference type="PANTHER" id="PTHR28124:SF1">
    <property type="entry name" value="DNA REPLICATION REGULATOR SLD2"/>
    <property type="match status" value="1"/>
</dbReference>
<evidence type="ECO:0000256" key="3">
    <source>
        <dbReference type="ARBA" id="ARBA00018363"/>
    </source>
</evidence>
<feature type="compositionally biased region" description="Acidic residues" evidence="9">
    <location>
        <begin position="491"/>
        <end position="506"/>
    </location>
</feature>
<comment type="caution">
    <text evidence="10">The sequence shown here is derived from an EMBL/GenBank/DDBJ whole genome shotgun (WGS) entry which is preliminary data.</text>
</comment>
<dbReference type="PANTHER" id="PTHR28124">
    <property type="entry name" value="DNA REPLICATION REGULATOR SLD2"/>
    <property type="match status" value="1"/>
</dbReference>
<sequence>MPHRTMDDQARAAYEEQCLQLRAVLKKWEAQKYKQYNKLRDILAGKIPPPKQAPVPPAEPVLGSQQRKRTHSDDFPGPQTPSKKLRPAQTPQKTRAAPTEVVTAPTAQTPLPAHPDMTPSANRTSLTPAEGLPTSISPTPQRDGRVLGIFDLLGRTPSQHGTPATLALPTATPSKHGAHRPQPLPVTATPSTARFIEASTPHSAQRTTTTQLLFKASTPLKAKDRGGTATTPFKTPSTNRISKPVASTPSSSTPSFLRRRTTFGRSASGGGLLSRVDEQNEDDEEETGWKKVGPLKLPRKLTAGVARGLSSVVAGLRKMEDEAFAEDEEALREMEMEMNMEGGGVPNRNGPADASVPAAKEAGKEGTEPLGQTVSIDGKPGDIETAPDRPVGLLSAFDDETLLDSPDDEQGQQRPLRQFKKRGQKRTTRLVKMRPTRTKRPANVENNGSDSDQDEADETVPETQLGASRQPRSAADDLRLSDEGSASDATDGSDYDGSDAENDDGQETAQPKQKKATKQKETNAAATKKKAGEEGVVKRAVRKVKATAHANFRRLKLRNSGAKGGPAHNSRFRRRR</sequence>
<feature type="region of interest" description="Disordered" evidence="9">
    <location>
        <begin position="335"/>
        <end position="537"/>
    </location>
</feature>
<feature type="compositionally biased region" description="Acidic residues" evidence="9">
    <location>
        <begin position="397"/>
        <end position="410"/>
    </location>
</feature>
<keyword evidence="5 8" id="KW-0539">Nucleus</keyword>
<gene>
    <name evidence="10" type="ORF">VTJ49DRAFT_860</name>
</gene>
<evidence type="ECO:0000256" key="4">
    <source>
        <dbReference type="ARBA" id="ARBA00022705"/>
    </source>
</evidence>
<name>A0ABR3VP81_HUMIN</name>
<feature type="compositionally biased region" description="Acidic residues" evidence="9">
    <location>
        <begin position="451"/>
        <end position="460"/>
    </location>
</feature>
<comment type="similarity">
    <text evidence="2 8">Belongs to the SLD2 family.</text>
</comment>
<proteinExistence type="inferred from homology"/>
<accession>A0ABR3VP81</accession>
<evidence type="ECO:0000256" key="7">
    <source>
        <dbReference type="ARBA" id="ARBA00025253"/>
    </source>
</evidence>
<evidence type="ECO:0000256" key="2">
    <source>
        <dbReference type="ARBA" id="ARBA00007276"/>
    </source>
</evidence>
<protein>
    <recommendedName>
        <fullName evidence="3 8">DNA replication regulator SLD2</fullName>
    </recommendedName>
</protein>